<feature type="compositionally biased region" description="Acidic residues" evidence="11">
    <location>
        <begin position="462"/>
        <end position="478"/>
    </location>
</feature>
<dbReference type="GO" id="GO:0034702">
    <property type="term" value="C:monoatomic ion channel complex"/>
    <property type="evidence" value="ECO:0007669"/>
    <property type="project" value="UniProtKB-KW"/>
</dbReference>
<evidence type="ECO:0000256" key="12">
    <source>
        <dbReference type="SAM" id="Phobius"/>
    </source>
</evidence>
<dbReference type="Proteomes" id="UP001186944">
    <property type="component" value="Unassembled WGS sequence"/>
</dbReference>
<evidence type="ECO:0000256" key="8">
    <source>
        <dbReference type="ARBA" id="ARBA00023136"/>
    </source>
</evidence>
<dbReference type="Gene3D" id="1.20.120.350">
    <property type="entry name" value="Voltage-gated potassium channels. Chain C"/>
    <property type="match status" value="1"/>
</dbReference>
<accession>A0AA88YEY8</accession>
<keyword evidence="6 12" id="KW-1133">Transmembrane helix</keyword>
<feature type="coiled-coil region" evidence="10">
    <location>
        <begin position="340"/>
        <end position="367"/>
    </location>
</feature>
<feature type="transmembrane region" description="Helical" evidence="12">
    <location>
        <begin position="258"/>
        <end position="276"/>
    </location>
</feature>
<evidence type="ECO:0000256" key="11">
    <source>
        <dbReference type="SAM" id="MobiDB-lite"/>
    </source>
</evidence>
<dbReference type="EMBL" id="VSWD01000005">
    <property type="protein sequence ID" value="KAK3103703.1"/>
    <property type="molecule type" value="Genomic_DNA"/>
</dbReference>
<evidence type="ECO:0000256" key="3">
    <source>
        <dbReference type="ARBA" id="ARBA00022475"/>
    </source>
</evidence>
<evidence type="ECO:0000256" key="5">
    <source>
        <dbReference type="ARBA" id="ARBA00022882"/>
    </source>
</evidence>
<dbReference type="InterPro" id="IPR027359">
    <property type="entry name" value="Volt_channel_dom_sf"/>
</dbReference>
<dbReference type="AlphaFoldDB" id="A0AA88YEY8"/>
<keyword evidence="7" id="KW-0406">Ion transport</keyword>
<evidence type="ECO:0000313" key="13">
    <source>
        <dbReference type="EMBL" id="KAK3103703.1"/>
    </source>
</evidence>
<comment type="subcellular location">
    <subcellularLocation>
        <location evidence="1">Cell membrane</location>
        <topology evidence="1">Multi-pass membrane protein</topology>
    </subcellularLocation>
</comment>
<dbReference type="PANTHER" id="PTHR46480">
    <property type="entry name" value="F20B24.22"/>
    <property type="match status" value="1"/>
</dbReference>
<evidence type="ECO:0000256" key="7">
    <source>
        <dbReference type="ARBA" id="ARBA00023065"/>
    </source>
</evidence>
<keyword evidence="4 12" id="KW-0812">Transmembrane</keyword>
<proteinExistence type="predicted"/>
<evidence type="ECO:0000256" key="1">
    <source>
        <dbReference type="ARBA" id="ARBA00004651"/>
    </source>
</evidence>
<feature type="compositionally biased region" description="Basic and acidic residues" evidence="11">
    <location>
        <begin position="479"/>
        <end position="489"/>
    </location>
</feature>
<keyword evidence="3" id="KW-1003">Cell membrane</keyword>
<dbReference type="InterPro" id="IPR031846">
    <property type="entry name" value="Hvcn1"/>
</dbReference>
<dbReference type="GO" id="GO:0005886">
    <property type="term" value="C:plasma membrane"/>
    <property type="evidence" value="ECO:0007669"/>
    <property type="project" value="UniProtKB-SubCell"/>
</dbReference>
<evidence type="ECO:0008006" key="15">
    <source>
        <dbReference type="Google" id="ProtNLM"/>
    </source>
</evidence>
<evidence type="ECO:0000256" key="9">
    <source>
        <dbReference type="ARBA" id="ARBA00023303"/>
    </source>
</evidence>
<protein>
    <recommendedName>
        <fullName evidence="15">Voltage-gated hydrogen channel 1</fullName>
    </recommendedName>
</protein>
<dbReference type="GO" id="GO:0030171">
    <property type="term" value="F:voltage-gated proton channel activity"/>
    <property type="evidence" value="ECO:0007669"/>
    <property type="project" value="InterPro"/>
</dbReference>
<feature type="transmembrane region" description="Helical" evidence="12">
    <location>
        <begin position="288"/>
        <end position="305"/>
    </location>
</feature>
<sequence>MDSEEETGDSNHPLPFKVADSSNNNVVYMSNYARRHRHSVGAGCPGHRHAGRANRRRSSVAFRAALVVEQAARRMSVPSFSIDRLEEDLSREIEAEEKQKRSTNIIQILRRSCKEILHSKKILLLVVILNIFDCALVLPGLILDIHYIKEMVKDAKLLTRKFTSSMTHVYPACFLRYDTFQLHEYYNTILSGMKNCNHSESRISNKSYGVIYDVIYSDFHHNHGEGLGFTVEDLPAFLTKHHNGHQIEIKLGVIFHKASIAILAVLVLIVILKVVSYGKDILRRRLELFDGMVVIASFILDIVYLKGFTIYPIEDIVQILAFLLPWRVIRVSNSLVMAVMDQAHLQLKMVYNEKKKYEEKLNDSEVENMYHQKIIGALKKLCIAEGISSSKIDSCISACGPMIKKKRKSKRSFKKKLKKATCLSLEGDRKSLPYGHGETLQQETLSHLRRIASGANHMSTFEEVEEEKEDGFEEEERDEGWRPEDVKFV</sequence>
<keyword evidence="8 12" id="KW-0472">Membrane</keyword>
<keyword evidence="14" id="KW-1185">Reference proteome</keyword>
<keyword evidence="9" id="KW-0407">Ion channel</keyword>
<keyword evidence="2" id="KW-0813">Transport</keyword>
<feature type="region of interest" description="Disordered" evidence="11">
    <location>
        <begin position="461"/>
        <end position="489"/>
    </location>
</feature>
<dbReference type="PANTHER" id="PTHR46480:SF1">
    <property type="entry name" value="VOLTAGE-GATED HYDROGEN CHANNEL 1"/>
    <property type="match status" value="1"/>
</dbReference>
<organism evidence="13 14">
    <name type="scientific">Pinctada imbricata</name>
    <name type="common">Atlantic pearl-oyster</name>
    <name type="synonym">Pinctada martensii</name>
    <dbReference type="NCBI Taxonomy" id="66713"/>
    <lineage>
        <taxon>Eukaryota</taxon>
        <taxon>Metazoa</taxon>
        <taxon>Spiralia</taxon>
        <taxon>Lophotrochozoa</taxon>
        <taxon>Mollusca</taxon>
        <taxon>Bivalvia</taxon>
        <taxon>Autobranchia</taxon>
        <taxon>Pteriomorphia</taxon>
        <taxon>Pterioida</taxon>
        <taxon>Pterioidea</taxon>
        <taxon>Pteriidae</taxon>
        <taxon>Pinctada</taxon>
    </lineage>
</organism>
<comment type="caution">
    <text evidence="13">The sequence shown here is derived from an EMBL/GenBank/DDBJ whole genome shotgun (WGS) entry which is preliminary data.</text>
</comment>
<evidence type="ECO:0000313" key="14">
    <source>
        <dbReference type="Proteomes" id="UP001186944"/>
    </source>
</evidence>
<evidence type="ECO:0000256" key="4">
    <source>
        <dbReference type="ARBA" id="ARBA00022692"/>
    </source>
</evidence>
<evidence type="ECO:0000256" key="10">
    <source>
        <dbReference type="SAM" id="Coils"/>
    </source>
</evidence>
<name>A0AA88YEY8_PINIB</name>
<evidence type="ECO:0000256" key="2">
    <source>
        <dbReference type="ARBA" id="ARBA00022448"/>
    </source>
</evidence>
<gene>
    <name evidence="13" type="ORF">FSP39_021153</name>
</gene>
<evidence type="ECO:0000256" key="6">
    <source>
        <dbReference type="ARBA" id="ARBA00022989"/>
    </source>
</evidence>
<keyword evidence="5" id="KW-0851">Voltage-gated channel</keyword>
<reference evidence="13" key="1">
    <citation type="submission" date="2019-08" db="EMBL/GenBank/DDBJ databases">
        <title>The improved chromosome-level genome for the pearl oyster Pinctada fucata martensii using PacBio sequencing and Hi-C.</title>
        <authorList>
            <person name="Zheng Z."/>
        </authorList>
    </citation>
    <scope>NUCLEOTIDE SEQUENCE</scope>
    <source>
        <strain evidence="13">ZZ-2019</strain>
        <tissue evidence="13">Adductor muscle</tissue>
    </source>
</reference>
<keyword evidence="10" id="KW-0175">Coiled coil</keyword>
<feature type="transmembrane region" description="Helical" evidence="12">
    <location>
        <begin position="122"/>
        <end position="143"/>
    </location>
</feature>